<proteinExistence type="predicted"/>
<dbReference type="Pfam" id="PF04575">
    <property type="entry name" value="SlipAM"/>
    <property type="match status" value="1"/>
</dbReference>
<protein>
    <submittedName>
        <fullName evidence="3">DUF560 domain-containing protein</fullName>
    </submittedName>
</protein>
<dbReference type="EMBL" id="JAAVTX010000011">
    <property type="protein sequence ID" value="NKE48597.1"/>
    <property type="molecule type" value="Genomic_DNA"/>
</dbReference>
<reference evidence="3 4" key="1">
    <citation type="submission" date="2020-03" db="EMBL/GenBank/DDBJ databases">
        <title>Roseomonas selenitidurans sp. nov. isolated from soil.</title>
        <authorList>
            <person name="Liu H."/>
        </authorList>
    </citation>
    <scope>NUCLEOTIDE SEQUENCE [LARGE SCALE GENOMIC DNA]</scope>
    <source>
        <strain evidence="3 4">JCM 15073</strain>
    </source>
</reference>
<dbReference type="Gene3D" id="1.25.40.10">
    <property type="entry name" value="Tetratricopeptide repeat domain"/>
    <property type="match status" value="1"/>
</dbReference>
<keyword evidence="4" id="KW-1185">Reference proteome</keyword>
<feature type="domain" description="Surface lipoprotein assembly modifier C-terminal" evidence="2">
    <location>
        <begin position="254"/>
        <end position="447"/>
    </location>
</feature>
<evidence type="ECO:0000259" key="2">
    <source>
        <dbReference type="Pfam" id="PF04575"/>
    </source>
</evidence>
<dbReference type="Proteomes" id="UP000765160">
    <property type="component" value="Unassembled WGS sequence"/>
</dbReference>
<comment type="caution">
    <text evidence="3">The sequence shown here is derived from an EMBL/GenBank/DDBJ whole genome shotgun (WGS) entry which is preliminary data.</text>
</comment>
<dbReference type="SUPFAM" id="SSF48452">
    <property type="entry name" value="TPR-like"/>
    <property type="match status" value="1"/>
</dbReference>
<name>A0ABX1F8B9_9PROT</name>
<sequence length="453" mass="49507">MQRGRHHGCKAGHVSPIFILLLWLAPLAPAAAQDRVQADPLRTAFIEMMAAPGQPDAALRYARLAAATGDARAAIIALERVLRIDPQLDNIRLELASLHLASGSPDLAAAYAREALENPDIPPDVERRGRMLLAQAERGAARSTFDVSGFAGARYDSNANEATSLGSVPIFLPELQDFVGVQVPTRGQSDWSMVLGARAQHRYDLGLQREGSWQTNAALFDQRFARIARGYDLSIASLDSGPRIGVIQGEGARLALRPFASAAWIGYGGETYAWLYGGGLTAEVKLPPRWTLELTWLGRFGNYENTEFRPRSREFTGAEQGVVATVEYAMTRDTRLSASLSYSDAEAREDWWARSGWGGSLGVTSVVELGPLGPAELATRVGVRRLRYDAPDPFINPLQSRRDTRWDAGASLVLPLGRAVALALEYGWYEQDSNYGFYSYGNHALTLGLRFGL</sequence>
<evidence type="ECO:0000313" key="4">
    <source>
        <dbReference type="Proteomes" id="UP000765160"/>
    </source>
</evidence>
<keyword evidence="1" id="KW-0732">Signal</keyword>
<feature type="chain" id="PRO_5045106776" evidence="1">
    <location>
        <begin position="31"/>
        <end position="453"/>
    </location>
</feature>
<evidence type="ECO:0000256" key="1">
    <source>
        <dbReference type="SAM" id="SignalP"/>
    </source>
</evidence>
<evidence type="ECO:0000313" key="3">
    <source>
        <dbReference type="EMBL" id="NKE48597.1"/>
    </source>
</evidence>
<dbReference type="InterPro" id="IPR011990">
    <property type="entry name" value="TPR-like_helical_dom_sf"/>
</dbReference>
<dbReference type="InterPro" id="IPR007655">
    <property type="entry name" value="Slam_C"/>
</dbReference>
<accession>A0ABX1F8B9</accession>
<dbReference type="RefSeq" id="WP_168055154.1">
    <property type="nucleotide sequence ID" value="NZ_JAATJR010000011.1"/>
</dbReference>
<organism evidence="3 4">
    <name type="scientific">Falsiroseomonas frigidaquae</name>
    <dbReference type="NCBI Taxonomy" id="487318"/>
    <lineage>
        <taxon>Bacteria</taxon>
        <taxon>Pseudomonadati</taxon>
        <taxon>Pseudomonadota</taxon>
        <taxon>Alphaproteobacteria</taxon>
        <taxon>Acetobacterales</taxon>
        <taxon>Roseomonadaceae</taxon>
        <taxon>Falsiroseomonas</taxon>
    </lineage>
</organism>
<feature type="signal peptide" evidence="1">
    <location>
        <begin position="1"/>
        <end position="30"/>
    </location>
</feature>
<gene>
    <name evidence="3" type="ORF">HB662_27765</name>
</gene>